<reference evidence="2 3" key="1">
    <citation type="submission" date="2020-08" db="EMBL/GenBank/DDBJ databases">
        <title>Genomic Encyclopedia of Type Strains, Phase IV (KMG-IV): sequencing the most valuable type-strain genomes for metagenomic binning, comparative biology and taxonomic classification.</title>
        <authorList>
            <person name="Goeker M."/>
        </authorList>
    </citation>
    <scope>NUCLEOTIDE SEQUENCE [LARGE SCALE GENOMIC DNA]</scope>
    <source>
        <strain evidence="2 3">DSM 26575</strain>
    </source>
</reference>
<accession>A0A7W6CU77</accession>
<comment type="caution">
    <text evidence="2">The sequence shown here is derived from an EMBL/GenBank/DDBJ whole genome shotgun (WGS) entry which is preliminary data.</text>
</comment>
<feature type="compositionally biased region" description="Basic residues" evidence="1">
    <location>
        <begin position="52"/>
        <end position="62"/>
    </location>
</feature>
<dbReference type="RefSeq" id="WP_246400184.1">
    <property type="nucleotide sequence ID" value="NZ_JACIDW010000008.1"/>
</dbReference>
<dbReference type="EMBL" id="JACIDW010000008">
    <property type="protein sequence ID" value="MBB3965238.1"/>
    <property type="molecule type" value="Genomic_DNA"/>
</dbReference>
<name>A0A7W6CU77_9HYPH</name>
<proteinExistence type="predicted"/>
<feature type="region of interest" description="Disordered" evidence="1">
    <location>
        <begin position="1"/>
        <end position="31"/>
    </location>
</feature>
<organism evidence="2 3">
    <name type="scientific">Rhizobium metallidurans</name>
    <dbReference type="NCBI Taxonomy" id="1265931"/>
    <lineage>
        <taxon>Bacteria</taxon>
        <taxon>Pseudomonadati</taxon>
        <taxon>Pseudomonadota</taxon>
        <taxon>Alphaproteobacteria</taxon>
        <taxon>Hyphomicrobiales</taxon>
        <taxon>Rhizobiaceae</taxon>
        <taxon>Rhizobium/Agrobacterium group</taxon>
        <taxon>Rhizobium</taxon>
    </lineage>
</organism>
<gene>
    <name evidence="2" type="ORF">GGQ67_002906</name>
</gene>
<dbReference type="AlphaFoldDB" id="A0A7W6CU77"/>
<sequence length="94" mass="10796">MTSLNKSRDMHGDVGRTMGQPTSGNHRSDEALSDTWYPRSLMLRVMRNASRRMAHSMGRRGAPRLEPQSMSENLRRDIGVIDWGSRDRDPGRER</sequence>
<feature type="region of interest" description="Disordered" evidence="1">
    <location>
        <begin position="52"/>
        <end position="94"/>
    </location>
</feature>
<evidence type="ECO:0000313" key="2">
    <source>
        <dbReference type="EMBL" id="MBB3965238.1"/>
    </source>
</evidence>
<evidence type="ECO:0000313" key="3">
    <source>
        <dbReference type="Proteomes" id="UP000582090"/>
    </source>
</evidence>
<protein>
    <submittedName>
        <fullName evidence="2">Uncharacterized protein</fullName>
    </submittedName>
</protein>
<keyword evidence="3" id="KW-1185">Reference proteome</keyword>
<evidence type="ECO:0000256" key="1">
    <source>
        <dbReference type="SAM" id="MobiDB-lite"/>
    </source>
</evidence>
<feature type="compositionally biased region" description="Basic and acidic residues" evidence="1">
    <location>
        <begin position="1"/>
        <end position="14"/>
    </location>
</feature>
<dbReference type="Proteomes" id="UP000582090">
    <property type="component" value="Unassembled WGS sequence"/>
</dbReference>
<feature type="compositionally biased region" description="Basic and acidic residues" evidence="1">
    <location>
        <begin position="73"/>
        <end position="94"/>
    </location>
</feature>